<dbReference type="InterPro" id="IPR051610">
    <property type="entry name" value="GPI/OXD"/>
</dbReference>
<keyword evidence="3" id="KW-0464">Manganese</keyword>
<dbReference type="Gene3D" id="2.60.120.10">
    <property type="entry name" value="Jelly Rolls"/>
    <property type="match status" value="2"/>
</dbReference>
<dbReference type="CDD" id="cd20304">
    <property type="entry name" value="cupin_OxDC_N"/>
    <property type="match status" value="1"/>
</dbReference>
<feature type="binding site" evidence="3">
    <location>
        <position position="754"/>
    </location>
    <ligand>
        <name>Mn(2+)</name>
        <dbReference type="ChEBI" id="CHEBI:29035"/>
        <label>2</label>
    </ligand>
</feature>
<dbReference type="Proteomes" id="UP001063166">
    <property type="component" value="Unassembled WGS sequence"/>
</dbReference>
<dbReference type="CDD" id="cd20305">
    <property type="entry name" value="cupin_OxDC_C"/>
    <property type="match status" value="1"/>
</dbReference>
<dbReference type="InterPro" id="IPR036265">
    <property type="entry name" value="HIT-like_sf"/>
</dbReference>
<dbReference type="GO" id="GO:0046872">
    <property type="term" value="F:metal ion binding"/>
    <property type="evidence" value="ECO:0007669"/>
    <property type="project" value="UniProtKB-KW"/>
</dbReference>
<dbReference type="SUPFAM" id="SSF54197">
    <property type="entry name" value="HIT-like"/>
    <property type="match status" value="1"/>
</dbReference>
<comment type="cofactor">
    <cofactor evidence="3">
        <name>Mn(2+)</name>
        <dbReference type="ChEBI" id="CHEBI:29035"/>
    </cofactor>
    <text evidence="3">Binds 2 manganese ions per subunit.</text>
</comment>
<feature type="binding site" evidence="3">
    <location>
        <position position="576"/>
    </location>
    <ligand>
        <name>Mn(2+)</name>
        <dbReference type="ChEBI" id="CHEBI:29035"/>
        <label>1</label>
    </ligand>
</feature>
<dbReference type="Pfam" id="PF00190">
    <property type="entry name" value="Cupin_1"/>
    <property type="match status" value="2"/>
</dbReference>
<feature type="binding site" evidence="3">
    <location>
        <position position="580"/>
    </location>
    <ligand>
        <name>Mn(2+)</name>
        <dbReference type="ChEBI" id="CHEBI:29035"/>
        <label>1</label>
    </ligand>
</feature>
<dbReference type="InterPro" id="IPR014710">
    <property type="entry name" value="RmlC-like_jellyroll"/>
</dbReference>
<dbReference type="PANTHER" id="PTHR35848:SF9">
    <property type="entry name" value="SLL1358 PROTEIN"/>
    <property type="match status" value="1"/>
</dbReference>
<sequence>MFAFVTSCFPFLRSEKKSTALPGSEPCVFCDVSPDKGFNVVWEDKDFIAFHDYRPAAHQHIQVTPKSHISSVKELRKADATLVRTMEEIGHKILDDLGVPPLMRSMGFHIPPFNSVHHLHLHVHGLPYKSFLKSAKYPIVNGIGSYQKGFSWFVEVGQAIGILESGGRVVVPRELRQLEGAIPIPLSQMLAVQSSRLIGPSLGCNLAMPNETRDFIRRTTLVCDSANSDGLRKYTSVMRTWSSLLPAPCTNNRSGSKWIYGGRCIMPENGQAYIDSSMVELIAEAKFAKRRLQDLDFYRRIRVIQSSSHSEAAHAQQRRPSYRQQCFPPIQLMESRGVPERYDRQLFPNIASLPSMVCLQTANTTPRHLPREPAHSIGTGRLRQHFPLSEVEMSWRCVRHGSLTSLLHGSPPTTLTLPRLTATAPAASSASSAASSAVGVSSAVVSSVVSSARPTSTVAAPSPSATVPFISLDPNEPLWDENAPGDHEPIRGSLGAPLLGPTNPQVVAQNPDILAPPTTDHGSVQNAKWAFSLSHNRLQTGGWARNQNVDSLPIAQAMAGVNMRLAPGAVRELHWHKTAEWAYVLKGSTQITSVNPNGQNFISTVNAGDLWYFPPGIPHSLQATDDDPEGSEFILVFDSGDFSEDSTFLVTDWLAHVPAEVISKNFQTNISAFSHIPAEELYIFPAALPEPDSAAPKSPQGTVPDPFSFALSKVKPTQLTGGSVKVVDSTTFKISKTIAAAEVTVEPGAIRELHWHPTQDEWSFFIEGSARMTIFASQSSARTFNYQAGDIGYVPATMGHYVENTGNTTLRFLEIFKTDVFQDVSLAQWLALTPPKLVQAHLGLSDDVIARLSKTKGTVVGPQ</sequence>
<dbReference type="InterPro" id="IPR011146">
    <property type="entry name" value="HIT-like"/>
</dbReference>
<feature type="binding site" evidence="3">
    <location>
        <position position="574"/>
    </location>
    <ligand>
        <name>Mn(2+)</name>
        <dbReference type="ChEBI" id="CHEBI:29035"/>
        <label>1</label>
    </ligand>
</feature>
<dbReference type="SUPFAM" id="SSF51182">
    <property type="entry name" value="RmlC-like cupins"/>
    <property type="match status" value="1"/>
</dbReference>
<feature type="short sequence motif" description="Histidine triad motif" evidence="4">
    <location>
        <begin position="118"/>
        <end position="122"/>
    </location>
</feature>
<dbReference type="PROSITE" id="PS51084">
    <property type="entry name" value="HIT_2"/>
    <property type="match status" value="1"/>
</dbReference>
<feature type="domain" description="HIT" evidence="5">
    <location>
        <begin position="28"/>
        <end position="137"/>
    </location>
</feature>
<dbReference type="InterPro" id="IPR006045">
    <property type="entry name" value="Cupin_1"/>
</dbReference>
<dbReference type="GO" id="GO:0033609">
    <property type="term" value="P:oxalate metabolic process"/>
    <property type="evidence" value="ECO:0007669"/>
    <property type="project" value="InterPro"/>
</dbReference>
<dbReference type="AlphaFoldDB" id="A0A9P3Q0V6"/>
<accession>A0A9P3Q0V6</accession>
<keyword evidence="7" id="KW-1185">Reference proteome</keyword>
<feature type="binding site" evidence="3">
    <location>
        <position position="761"/>
    </location>
    <ligand>
        <name>Mn(2+)</name>
        <dbReference type="ChEBI" id="CHEBI:29035"/>
        <label>2</label>
    </ligand>
</feature>
<feature type="active site" description="Proton donor" evidence="2">
    <location>
        <position position="814"/>
    </location>
</feature>
<evidence type="ECO:0000259" key="5">
    <source>
        <dbReference type="PROSITE" id="PS51084"/>
    </source>
</evidence>
<reference evidence="6" key="1">
    <citation type="submission" date="2022-07" db="EMBL/GenBank/DDBJ databases">
        <title>The genome of Lyophyllum shimeji provides insight into the initial evolution of ectomycorrhizal fungal genome.</title>
        <authorList>
            <person name="Kobayashi Y."/>
            <person name="Shibata T."/>
            <person name="Hirakawa H."/>
            <person name="Shigenobu S."/>
            <person name="Nishiyama T."/>
            <person name="Yamada A."/>
            <person name="Hasebe M."/>
            <person name="Kawaguchi M."/>
        </authorList>
    </citation>
    <scope>NUCLEOTIDE SEQUENCE</scope>
    <source>
        <strain evidence="6">AT787</strain>
    </source>
</reference>
<feature type="binding site" evidence="3">
    <location>
        <position position="619"/>
    </location>
    <ligand>
        <name>Mn(2+)</name>
        <dbReference type="ChEBI" id="CHEBI:29035"/>
        <label>1</label>
    </ligand>
</feature>
<evidence type="ECO:0000313" key="6">
    <source>
        <dbReference type="EMBL" id="GLB44792.1"/>
    </source>
</evidence>
<dbReference type="EMBL" id="BRPK01000018">
    <property type="protein sequence ID" value="GLB44792.1"/>
    <property type="molecule type" value="Genomic_DNA"/>
</dbReference>
<feature type="binding site" evidence="3">
    <location>
        <position position="800"/>
    </location>
    <ligand>
        <name>Mn(2+)</name>
        <dbReference type="ChEBI" id="CHEBI:29035"/>
        <label>2</label>
    </ligand>
</feature>
<dbReference type="NCBIfam" id="TIGR03404">
    <property type="entry name" value="bicupin_oxalic"/>
    <property type="match status" value="1"/>
</dbReference>
<dbReference type="InterPro" id="IPR017774">
    <property type="entry name" value="Bicupin_oxalate_deCO2ase/Oxase"/>
</dbReference>
<protein>
    <submittedName>
        <fullName evidence="6">Oxalate decarboxylase</fullName>
    </submittedName>
</protein>
<keyword evidence="1 3" id="KW-0479">Metal-binding</keyword>
<dbReference type="Pfam" id="PF11969">
    <property type="entry name" value="DcpS_C"/>
    <property type="match status" value="1"/>
</dbReference>
<dbReference type="Gene3D" id="3.30.428.10">
    <property type="entry name" value="HIT-like"/>
    <property type="match status" value="1"/>
</dbReference>
<gene>
    <name evidence="6" type="ORF">LshimejAT787_1801290</name>
</gene>
<evidence type="ECO:0000256" key="2">
    <source>
        <dbReference type="PIRSR" id="PIRSR617774-1"/>
    </source>
</evidence>
<organism evidence="6 7">
    <name type="scientific">Lyophyllum shimeji</name>
    <name type="common">Hon-shimeji</name>
    <name type="synonym">Tricholoma shimeji</name>
    <dbReference type="NCBI Taxonomy" id="47721"/>
    <lineage>
        <taxon>Eukaryota</taxon>
        <taxon>Fungi</taxon>
        <taxon>Dikarya</taxon>
        <taxon>Basidiomycota</taxon>
        <taxon>Agaricomycotina</taxon>
        <taxon>Agaricomycetes</taxon>
        <taxon>Agaricomycetidae</taxon>
        <taxon>Agaricales</taxon>
        <taxon>Tricholomatineae</taxon>
        <taxon>Lyophyllaceae</taxon>
        <taxon>Lyophyllum</taxon>
    </lineage>
</organism>
<evidence type="ECO:0000256" key="1">
    <source>
        <dbReference type="ARBA" id="ARBA00022723"/>
    </source>
</evidence>
<dbReference type="OrthoDB" id="10263073at2759"/>
<dbReference type="SMART" id="SM00835">
    <property type="entry name" value="Cupin_1"/>
    <property type="match status" value="2"/>
</dbReference>
<proteinExistence type="predicted"/>
<name>A0A9P3Q0V6_LYOSH</name>
<feature type="binding site" evidence="3">
    <location>
        <position position="756"/>
    </location>
    <ligand>
        <name>Mn(2+)</name>
        <dbReference type="ChEBI" id="CHEBI:29035"/>
        <label>2</label>
    </ligand>
</feature>
<dbReference type="GO" id="GO:0003824">
    <property type="term" value="F:catalytic activity"/>
    <property type="evidence" value="ECO:0007669"/>
    <property type="project" value="InterPro"/>
</dbReference>
<evidence type="ECO:0000256" key="3">
    <source>
        <dbReference type="PIRSR" id="PIRSR617774-2"/>
    </source>
</evidence>
<dbReference type="PANTHER" id="PTHR35848">
    <property type="entry name" value="OXALATE-BINDING PROTEIN"/>
    <property type="match status" value="1"/>
</dbReference>
<evidence type="ECO:0000256" key="4">
    <source>
        <dbReference type="PROSITE-ProRule" id="PRU00464"/>
    </source>
</evidence>
<evidence type="ECO:0000313" key="7">
    <source>
        <dbReference type="Proteomes" id="UP001063166"/>
    </source>
</evidence>
<comment type="caution">
    <text evidence="6">The sequence shown here is derived from an EMBL/GenBank/DDBJ whole genome shotgun (WGS) entry which is preliminary data.</text>
</comment>
<dbReference type="InterPro" id="IPR011051">
    <property type="entry name" value="RmlC_Cupin_sf"/>
</dbReference>